<dbReference type="Proteomes" id="UP000696280">
    <property type="component" value="Unassembled WGS sequence"/>
</dbReference>
<feature type="domain" description="Zn(2)-C6 fungal-type" evidence="4">
    <location>
        <begin position="37"/>
        <end position="70"/>
    </location>
</feature>
<evidence type="ECO:0000256" key="3">
    <source>
        <dbReference type="SAM" id="MobiDB-lite"/>
    </source>
</evidence>
<dbReference type="InterPro" id="IPR050987">
    <property type="entry name" value="AtrR-like"/>
</dbReference>
<dbReference type="SMART" id="SM00906">
    <property type="entry name" value="Fungal_trans"/>
    <property type="match status" value="1"/>
</dbReference>
<evidence type="ECO:0000256" key="2">
    <source>
        <dbReference type="ARBA" id="ARBA00023242"/>
    </source>
</evidence>
<dbReference type="CDD" id="cd12148">
    <property type="entry name" value="fungal_TF_MHR"/>
    <property type="match status" value="1"/>
</dbReference>
<evidence type="ECO:0000256" key="1">
    <source>
        <dbReference type="ARBA" id="ARBA00022723"/>
    </source>
</evidence>
<evidence type="ECO:0000313" key="6">
    <source>
        <dbReference type="Proteomes" id="UP000696280"/>
    </source>
</evidence>
<dbReference type="Gene3D" id="4.10.240.10">
    <property type="entry name" value="Zn(2)-C6 fungal-type DNA-binding domain"/>
    <property type="match status" value="1"/>
</dbReference>
<comment type="caution">
    <text evidence="5">The sequence shown here is derived from an EMBL/GenBank/DDBJ whole genome shotgun (WGS) entry which is preliminary data.</text>
</comment>
<dbReference type="EMBL" id="CAJVRL010000038">
    <property type="protein sequence ID" value="CAG8950726.1"/>
    <property type="molecule type" value="Genomic_DNA"/>
</dbReference>
<feature type="compositionally biased region" description="Polar residues" evidence="3">
    <location>
        <begin position="1"/>
        <end position="13"/>
    </location>
</feature>
<protein>
    <recommendedName>
        <fullName evidence="4">Zn(2)-C6 fungal-type domain-containing protein</fullName>
    </recommendedName>
</protein>
<dbReference type="InterPro" id="IPR001138">
    <property type="entry name" value="Zn2Cys6_DnaBD"/>
</dbReference>
<dbReference type="AlphaFoldDB" id="A0A9N9KP40"/>
<dbReference type="SMART" id="SM00066">
    <property type="entry name" value="GAL4"/>
    <property type="match status" value="1"/>
</dbReference>
<reference evidence="5" key="1">
    <citation type="submission" date="2021-07" db="EMBL/GenBank/DDBJ databases">
        <authorList>
            <person name="Durling M."/>
        </authorList>
    </citation>
    <scope>NUCLEOTIDE SEQUENCE</scope>
</reference>
<accession>A0A9N9KP40</accession>
<gene>
    <name evidence="5" type="ORF">HYFRA_00002937</name>
</gene>
<keyword evidence="6" id="KW-1185">Reference proteome</keyword>
<sequence length="714" mass="79217">MEGIENKSSTLATKNSSKSVEKESVNLRQGTSLIPKACESCRIRKIRCNKATPCSNCVVASLLAQPIIPCHSKPQRSAPASYYEKHFSRINENLLDIKNTLRDLSKATTPNVSIPSPVPSVKASPFVAEESVFEGDSSFCSYSVQATRSAEAEISASGAQPGHQTTEISESLSSLKSLLGGEGKYTKTDDLSFPSFPTGVTSADVELPPMSLVLKCLKRSSSQIPLTWLQSAQRDHSTLENLAKAVYFPTKPLPSGHVTLMCGMLMYLLEEYVAADDSEFSPADCRQYIKLCQTKFCAGLQTYECMTTPTLENIRESNCPSFSAIPPDTYSVPYCHQQCLMFGAMRAQEESRPSLCWTLVAAGARLCLILGYHRKEVLARDPQAEVKRHAFWVLYMMDKAQTLNLGRVSSFPDHDIDADMFTPTENLVTRPWDLVWCQIIQISRVMGRIYDELYSVRAQNALPDSKSQMIEVLHTALSSSLVEIKKIDTTKSVYKEDLEIIIRAFDLVYYSSLTLLYGAKNTLSVTTQINSRQFEAAKSSLQCHIKNSSLFPFPSSEAMRSKFYVDWIVLYLSFTPFLVIFTHSIASRSQEDIELMTQTLLSLEPARAISEAGARLHQVCSVFLQVAKAFNKSQQASFGSFDAQDNSFTFPPVDNGVPGYNFVGELGFPFSDNGFGIRNTDMQNMSLFLDTFLSDRQTGDGMWDFGFSEASGSG</sequence>
<dbReference type="SUPFAM" id="SSF57701">
    <property type="entry name" value="Zn2/Cys6 DNA-binding domain"/>
    <property type="match status" value="1"/>
</dbReference>
<dbReference type="InterPro" id="IPR036864">
    <property type="entry name" value="Zn2-C6_fun-type_DNA-bd_sf"/>
</dbReference>
<dbReference type="GO" id="GO:0003677">
    <property type="term" value="F:DNA binding"/>
    <property type="evidence" value="ECO:0007669"/>
    <property type="project" value="InterPro"/>
</dbReference>
<dbReference type="Pfam" id="PF00172">
    <property type="entry name" value="Zn_clus"/>
    <property type="match status" value="1"/>
</dbReference>
<proteinExistence type="predicted"/>
<dbReference type="PROSITE" id="PS50048">
    <property type="entry name" value="ZN2_CY6_FUNGAL_2"/>
    <property type="match status" value="1"/>
</dbReference>
<dbReference type="Pfam" id="PF04082">
    <property type="entry name" value="Fungal_trans"/>
    <property type="match status" value="1"/>
</dbReference>
<feature type="region of interest" description="Disordered" evidence="3">
    <location>
        <begin position="1"/>
        <end position="26"/>
    </location>
</feature>
<dbReference type="PANTHER" id="PTHR46910">
    <property type="entry name" value="TRANSCRIPTION FACTOR PDR1"/>
    <property type="match status" value="1"/>
</dbReference>
<dbReference type="CDD" id="cd00067">
    <property type="entry name" value="GAL4"/>
    <property type="match status" value="1"/>
</dbReference>
<dbReference type="OrthoDB" id="103819at2759"/>
<name>A0A9N9KP40_9HELO</name>
<dbReference type="GO" id="GO:0008270">
    <property type="term" value="F:zinc ion binding"/>
    <property type="evidence" value="ECO:0007669"/>
    <property type="project" value="InterPro"/>
</dbReference>
<dbReference type="GO" id="GO:0006351">
    <property type="term" value="P:DNA-templated transcription"/>
    <property type="evidence" value="ECO:0007669"/>
    <property type="project" value="InterPro"/>
</dbReference>
<dbReference type="GO" id="GO:0000981">
    <property type="term" value="F:DNA-binding transcription factor activity, RNA polymerase II-specific"/>
    <property type="evidence" value="ECO:0007669"/>
    <property type="project" value="InterPro"/>
</dbReference>
<evidence type="ECO:0000259" key="4">
    <source>
        <dbReference type="PROSITE" id="PS50048"/>
    </source>
</evidence>
<organism evidence="5 6">
    <name type="scientific">Hymenoscyphus fraxineus</name>
    <dbReference type="NCBI Taxonomy" id="746836"/>
    <lineage>
        <taxon>Eukaryota</taxon>
        <taxon>Fungi</taxon>
        <taxon>Dikarya</taxon>
        <taxon>Ascomycota</taxon>
        <taxon>Pezizomycotina</taxon>
        <taxon>Leotiomycetes</taxon>
        <taxon>Helotiales</taxon>
        <taxon>Helotiaceae</taxon>
        <taxon>Hymenoscyphus</taxon>
    </lineage>
</organism>
<dbReference type="InterPro" id="IPR007219">
    <property type="entry name" value="XnlR_reg_dom"/>
</dbReference>
<keyword evidence="2" id="KW-0539">Nucleus</keyword>
<keyword evidence="1" id="KW-0479">Metal-binding</keyword>
<dbReference type="PANTHER" id="PTHR46910:SF25">
    <property type="entry name" value="ABC-TRANSPORTER-REGULATING TRANSCRIPTION FACTOR"/>
    <property type="match status" value="1"/>
</dbReference>
<evidence type="ECO:0000313" key="5">
    <source>
        <dbReference type="EMBL" id="CAG8950726.1"/>
    </source>
</evidence>